<reference evidence="2 3" key="1">
    <citation type="submission" date="2017-11" db="EMBL/GenBank/DDBJ databases">
        <title>Complete genome sequence of Streptomyces lavendulae subsp. lavendulae CCM 3239 (formerly 'Streptomyces aureofaciens CCM 3239'), the producer of the angucycline-type antibiotic auricin.</title>
        <authorList>
            <person name="Busche T."/>
            <person name="Novakova R."/>
            <person name="Al'Dilaimi A."/>
            <person name="Homerova D."/>
            <person name="Feckova L."/>
            <person name="Rezuchova B."/>
            <person name="Mingyar E."/>
            <person name="Csolleiova D."/>
            <person name="Bekeova C."/>
            <person name="Winkler A."/>
            <person name="Sevcikova B."/>
            <person name="Kalinowski J."/>
            <person name="Kormanec J."/>
            <person name="Ruckert C."/>
        </authorList>
    </citation>
    <scope>NUCLEOTIDE SEQUENCE [LARGE SCALE GENOMIC DNA]</scope>
    <source>
        <strain evidence="2 3">CCM 3239</strain>
    </source>
</reference>
<keyword evidence="3" id="KW-1185">Reference proteome</keyword>
<accession>A0A2K8P983</accession>
<evidence type="ECO:0000256" key="1">
    <source>
        <dbReference type="ARBA" id="ARBA00008791"/>
    </source>
</evidence>
<dbReference type="AlphaFoldDB" id="A0A2K8P983"/>
<dbReference type="RefSeq" id="WP_030224537.1">
    <property type="nucleotide sequence ID" value="NZ_CP024985.1"/>
</dbReference>
<name>A0A2K8P983_STRLA</name>
<protein>
    <submittedName>
        <fullName evidence="2">Universal stress protein</fullName>
    </submittedName>
</protein>
<dbReference type="Pfam" id="PF00582">
    <property type="entry name" value="Usp"/>
    <property type="match status" value="2"/>
</dbReference>
<dbReference type="Gene3D" id="3.40.50.620">
    <property type="entry name" value="HUPs"/>
    <property type="match status" value="2"/>
</dbReference>
<dbReference type="InterPro" id="IPR014729">
    <property type="entry name" value="Rossmann-like_a/b/a_fold"/>
</dbReference>
<dbReference type="PANTHER" id="PTHR46268">
    <property type="entry name" value="STRESS RESPONSE PROTEIN NHAX"/>
    <property type="match status" value="1"/>
</dbReference>
<comment type="similarity">
    <text evidence="1">Belongs to the universal stress protein A family.</text>
</comment>
<dbReference type="PRINTS" id="PR01438">
    <property type="entry name" value="UNVRSLSTRESS"/>
</dbReference>
<dbReference type="InterPro" id="IPR006015">
    <property type="entry name" value="Universal_stress_UspA"/>
</dbReference>
<proteinExistence type="inferred from homology"/>
<dbReference type="GeneID" id="49382505"/>
<dbReference type="PANTHER" id="PTHR46268:SF6">
    <property type="entry name" value="UNIVERSAL STRESS PROTEIN UP12"/>
    <property type="match status" value="1"/>
</dbReference>
<dbReference type="KEGG" id="slx:SLAV_06970"/>
<dbReference type="SUPFAM" id="SSF52402">
    <property type="entry name" value="Adenine nucleotide alpha hydrolases-like"/>
    <property type="match status" value="2"/>
</dbReference>
<gene>
    <name evidence="2" type="ORF">SLAV_06970</name>
</gene>
<dbReference type="InterPro" id="IPR006016">
    <property type="entry name" value="UspA"/>
</dbReference>
<evidence type="ECO:0000313" key="3">
    <source>
        <dbReference type="Proteomes" id="UP000231791"/>
    </source>
</evidence>
<sequence>MSNRITVGLDGSGAGSAAADWAADEAELRGAALELVHAEDWAQYGPFAAPLPEPRRQWAEDLLSLTRDRLLREHGTLDISTQGSRGAAASEVLAASAAASDLLVLGSRGLGTVAGFIVGSTGSATIPETDTPVVLVRSVDGPDHPRGLAYDAGPVVLGVDLRSNCDRLLAFACEDADRRACPLVVVHGWSLPPVFSYAPTLDPGIEKEMADGLETALRELLGPWEQKYPQLAVDARIVIGQPAVQVLDAASGAALVVVGRRIRRPALGTRIGPVTHAVLHHATSPVAVVAHD</sequence>
<evidence type="ECO:0000313" key="2">
    <source>
        <dbReference type="EMBL" id="ATZ23299.1"/>
    </source>
</evidence>
<organism evidence="2 3">
    <name type="scientific">Streptomyces lavendulae subsp. lavendulae</name>
    <dbReference type="NCBI Taxonomy" id="58340"/>
    <lineage>
        <taxon>Bacteria</taxon>
        <taxon>Bacillati</taxon>
        <taxon>Actinomycetota</taxon>
        <taxon>Actinomycetes</taxon>
        <taxon>Kitasatosporales</taxon>
        <taxon>Streptomycetaceae</taxon>
        <taxon>Streptomyces</taxon>
    </lineage>
</organism>
<dbReference type="EMBL" id="CP024985">
    <property type="protein sequence ID" value="ATZ23299.1"/>
    <property type="molecule type" value="Genomic_DNA"/>
</dbReference>
<dbReference type="Proteomes" id="UP000231791">
    <property type="component" value="Chromosome"/>
</dbReference>